<evidence type="ECO:0000256" key="1">
    <source>
        <dbReference type="ARBA" id="ARBA00001946"/>
    </source>
</evidence>
<evidence type="ECO:0000256" key="10">
    <source>
        <dbReference type="PIRSR" id="PIRSR601805-1"/>
    </source>
</evidence>
<protein>
    <recommendedName>
        <fullName evidence="4 11">Adenosine kinase</fullName>
        <shortName evidence="11">AK</shortName>
        <ecNumber evidence="4 11">2.7.1.20</ecNumber>
    </recommendedName>
    <alternativeName>
        <fullName evidence="11">Adenosine 5'-phosphotransferase</fullName>
    </alternativeName>
</protein>
<dbReference type="PANTHER" id="PTHR45769">
    <property type="entry name" value="ADENOSINE KINASE"/>
    <property type="match status" value="1"/>
</dbReference>
<keyword evidence="6 11" id="KW-0660">Purine salvage</keyword>
<dbReference type="GO" id="GO:0005524">
    <property type="term" value="F:ATP binding"/>
    <property type="evidence" value="ECO:0007669"/>
    <property type="project" value="UniProtKB-UniRule"/>
</dbReference>
<dbReference type="AlphaFoldDB" id="A0A177EEQ4"/>
<dbReference type="EC" id="2.7.1.20" evidence="4 11"/>
<dbReference type="GO" id="GO:0004001">
    <property type="term" value="F:adenosine kinase activity"/>
    <property type="evidence" value="ECO:0007669"/>
    <property type="project" value="UniProtKB-UniRule"/>
</dbReference>
<sequence>MARILTLCIPFVDIILNLSNLVYDMGIPVNGMTLYHMLNDTDRQMLHSHLDDDTLLKKGHGGVCYNTAIEVAKRGASIYHEEKVTSVFVGPFSNRKASNEVFGEALDGMVANLKVVSEQVKTDPAICYLLLNEENRAFITKPSADLVISEDLVDMLFDEIDNGAQEDGATLVYLAGYTAEAEDNLIKVIEKKNAGELNSLLVFNLSDPGVLQRSFQKILPFIEASDWVIGNRDEFIELFTQHHHGRHPNRNDQDRELLHFLRRTIGNFVMTNGGGLVQASFIEDGRQVCGEYMPPKQKVTNASGAGDVFAATVLIGIVTGGDMHAAIEAAIRRTGEFLALK</sequence>
<feature type="signal peptide" evidence="12">
    <location>
        <begin position="1"/>
        <end position="19"/>
    </location>
</feature>
<dbReference type="STRING" id="1805483.A0A177EEQ4"/>
<reference evidence="14 15" key="1">
    <citation type="submission" date="2016-02" db="EMBL/GenBank/DDBJ databases">
        <title>Discovery of a natural microsporidian pathogen with a broad tissue tropism in Caenorhabditis elegans.</title>
        <authorList>
            <person name="Luallen R.J."/>
            <person name="Reinke A.W."/>
            <person name="Tong L."/>
            <person name="Botts M.R."/>
            <person name="Felix M.-A."/>
            <person name="Troemel E.R."/>
        </authorList>
    </citation>
    <scope>NUCLEOTIDE SEQUENCE [LARGE SCALE GENOMIC DNA]</scope>
    <source>
        <strain evidence="14 15">JUm2807</strain>
    </source>
</reference>
<keyword evidence="5 11" id="KW-0808">Transferase</keyword>
<proteinExistence type="inferred from homology"/>
<dbReference type="RefSeq" id="XP_067544270.1">
    <property type="nucleotide sequence ID" value="XM_067688173.1"/>
</dbReference>
<comment type="similarity">
    <text evidence="3 11">Belongs to the carbohydrate kinase PfkB family.</text>
</comment>
<dbReference type="InterPro" id="IPR011611">
    <property type="entry name" value="PfkB_dom"/>
</dbReference>
<keyword evidence="12" id="KW-0732">Signal</keyword>
<evidence type="ECO:0000256" key="2">
    <source>
        <dbReference type="ARBA" id="ARBA00004801"/>
    </source>
</evidence>
<gene>
    <name evidence="14" type="ORF">NEDG_00755</name>
</gene>
<keyword evidence="15" id="KW-1185">Reference proteome</keyword>
<comment type="cofactor">
    <cofactor evidence="1 11">
        <name>Mg(2+)</name>
        <dbReference type="ChEBI" id="CHEBI:18420"/>
    </cofactor>
</comment>
<dbReference type="InterPro" id="IPR029056">
    <property type="entry name" value="Ribokinase-like"/>
</dbReference>
<evidence type="ECO:0000256" key="3">
    <source>
        <dbReference type="ARBA" id="ARBA00010688"/>
    </source>
</evidence>
<feature type="domain" description="Carbohydrate kinase PfkB" evidence="13">
    <location>
        <begin position="56"/>
        <end position="330"/>
    </location>
</feature>
<keyword evidence="9 11" id="KW-0067">ATP-binding</keyword>
<comment type="function">
    <text evidence="11">ATP dependent phosphorylation of adenosine and other related nucleoside analogs to monophosphate derivatives.</text>
</comment>
<name>A0A177EEQ4_9MICR</name>
<evidence type="ECO:0000256" key="6">
    <source>
        <dbReference type="ARBA" id="ARBA00022726"/>
    </source>
</evidence>
<dbReference type="PANTHER" id="PTHR45769:SF3">
    <property type="entry name" value="ADENOSINE KINASE"/>
    <property type="match status" value="1"/>
</dbReference>
<dbReference type="GO" id="GO:0044209">
    <property type="term" value="P:AMP salvage"/>
    <property type="evidence" value="ECO:0007669"/>
    <property type="project" value="UniProtKB-UniRule"/>
</dbReference>
<organism evidence="14 15">
    <name type="scientific">Nematocida displodere</name>
    <dbReference type="NCBI Taxonomy" id="1805483"/>
    <lineage>
        <taxon>Eukaryota</taxon>
        <taxon>Fungi</taxon>
        <taxon>Fungi incertae sedis</taxon>
        <taxon>Microsporidia</taxon>
        <taxon>Nematocida</taxon>
    </lineage>
</organism>
<dbReference type="GeneID" id="93647105"/>
<dbReference type="GO" id="GO:0006166">
    <property type="term" value="P:purine ribonucleoside salvage"/>
    <property type="evidence" value="ECO:0007669"/>
    <property type="project" value="UniProtKB-KW"/>
</dbReference>
<evidence type="ECO:0000256" key="7">
    <source>
        <dbReference type="ARBA" id="ARBA00022741"/>
    </source>
</evidence>
<dbReference type="Pfam" id="PF00294">
    <property type="entry name" value="PfkB"/>
    <property type="match status" value="1"/>
</dbReference>
<dbReference type="Proteomes" id="UP000185944">
    <property type="component" value="Unassembled WGS sequence"/>
</dbReference>
<accession>A0A177EEQ4</accession>
<evidence type="ECO:0000313" key="15">
    <source>
        <dbReference type="Proteomes" id="UP000185944"/>
    </source>
</evidence>
<keyword evidence="11" id="KW-0460">Magnesium</keyword>
<dbReference type="GO" id="GO:0006144">
    <property type="term" value="P:purine nucleobase metabolic process"/>
    <property type="evidence" value="ECO:0007669"/>
    <property type="project" value="TreeGrafter"/>
</dbReference>
<dbReference type="Gene3D" id="3.40.1190.20">
    <property type="match status" value="1"/>
</dbReference>
<dbReference type="VEuPathDB" id="MicrosporidiaDB:NEDG_00755"/>
<evidence type="ECO:0000256" key="9">
    <source>
        <dbReference type="ARBA" id="ARBA00022840"/>
    </source>
</evidence>
<dbReference type="GO" id="GO:0005829">
    <property type="term" value="C:cytosol"/>
    <property type="evidence" value="ECO:0007669"/>
    <property type="project" value="TreeGrafter"/>
</dbReference>
<evidence type="ECO:0000256" key="4">
    <source>
        <dbReference type="ARBA" id="ARBA00012119"/>
    </source>
</evidence>
<evidence type="ECO:0000259" key="13">
    <source>
        <dbReference type="Pfam" id="PF00294"/>
    </source>
</evidence>
<dbReference type="InterPro" id="IPR001805">
    <property type="entry name" value="Adenokinase"/>
</dbReference>
<keyword evidence="8 11" id="KW-0418">Kinase</keyword>
<feature type="active site" description="Proton acceptor" evidence="10">
    <location>
        <position position="307"/>
    </location>
</feature>
<evidence type="ECO:0000256" key="12">
    <source>
        <dbReference type="SAM" id="SignalP"/>
    </source>
</evidence>
<evidence type="ECO:0000256" key="5">
    <source>
        <dbReference type="ARBA" id="ARBA00022679"/>
    </source>
</evidence>
<comment type="catalytic activity">
    <reaction evidence="11">
        <text>adenosine + ATP = AMP + ADP + H(+)</text>
        <dbReference type="Rhea" id="RHEA:20824"/>
        <dbReference type="ChEBI" id="CHEBI:15378"/>
        <dbReference type="ChEBI" id="CHEBI:16335"/>
        <dbReference type="ChEBI" id="CHEBI:30616"/>
        <dbReference type="ChEBI" id="CHEBI:456215"/>
        <dbReference type="ChEBI" id="CHEBI:456216"/>
        <dbReference type="EC" id="2.7.1.20"/>
    </reaction>
</comment>
<evidence type="ECO:0000313" key="14">
    <source>
        <dbReference type="EMBL" id="OAG29622.1"/>
    </source>
</evidence>
<keyword evidence="7 11" id="KW-0547">Nucleotide-binding</keyword>
<comment type="caution">
    <text evidence="14">The sequence shown here is derived from an EMBL/GenBank/DDBJ whole genome shotgun (WGS) entry which is preliminary data.</text>
</comment>
<evidence type="ECO:0000256" key="11">
    <source>
        <dbReference type="RuleBase" id="RU368116"/>
    </source>
</evidence>
<dbReference type="SUPFAM" id="SSF53613">
    <property type="entry name" value="Ribokinase-like"/>
    <property type="match status" value="1"/>
</dbReference>
<dbReference type="OrthoDB" id="432447at2759"/>
<evidence type="ECO:0000256" key="8">
    <source>
        <dbReference type="ARBA" id="ARBA00022777"/>
    </source>
</evidence>
<comment type="pathway">
    <text evidence="2 11">Purine metabolism; AMP biosynthesis via salvage pathway; AMP from adenosine: step 1/1.</text>
</comment>
<dbReference type="EMBL" id="LTDL01000040">
    <property type="protein sequence ID" value="OAG29622.1"/>
    <property type="molecule type" value="Genomic_DNA"/>
</dbReference>
<dbReference type="GO" id="GO:0005634">
    <property type="term" value="C:nucleus"/>
    <property type="evidence" value="ECO:0007669"/>
    <property type="project" value="TreeGrafter"/>
</dbReference>
<feature type="chain" id="PRO_5008060313" description="Adenosine kinase" evidence="12">
    <location>
        <begin position="20"/>
        <end position="341"/>
    </location>
</feature>